<proteinExistence type="predicted"/>
<dbReference type="AlphaFoldDB" id="A0ABD2CL88"/>
<accession>A0ABD2CL88</accession>
<comment type="caution">
    <text evidence="1">The sequence shown here is derived from an EMBL/GenBank/DDBJ whole genome shotgun (WGS) entry which is preliminary data.</text>
</comment>
<reference evidence="1 2" key="1">
    <citation type="journal article" date="2024" name="Ann. Entomol. Soc. Am.">
        <title>Genomic analyses of the southern and eastern yellowjacket wasps (Hymenoptera: Vespidae) reveal evolutionary signatures of social life.</title>
        <authorList>
            <person name="Catto M.A."/>
            <person name="Caine P.B."/>
            <person name="Orr S.E."/>
            <person name="Hunt B.G."/>
            <person name="Goodisman M.A.D."/>
        </authorList>
    </citation>
    <scope>NUCLEOTIDE SEQUENCE [LARGE SCALE GENOMIC DNA]</scope>
    <source>
        <strain evidence="1">232</strain>
        <tissue evidence="1">Head and thorax</tissue>
    </source>
</reference>
<dbReference type="Proteomes" id="UP001607303">
    <property type="component" value="Unassembled WGS sequence"/>
</dbReference>
<organism evidence="1 2">
    <name type="scientific">Vespula maculifrons</name>
    <name type="common">Eastern yellow jacket</name>
    <name type="synonym">Wasp</name>
    <dbReference type="NCBI Taxonomy" id="7453"/>
    <lineage>
        <taxon>Eukaryota</taxon>
        <taxon>Metazoa</taxon>
        <taxon>Ecdysozoa</taxon>
        <taxon>Arthropoda</taxon>
        <taxon>Hexapoda</taxon>
        <taxon>Insecta</taxon>
        <taxon>Pterygota</taxon>
        <taxon>Neoptera</taxon>
        <taxon>Endopterygota</taxon>
        <taxon>Hymenoptera</taxon>
        <taxon>Apocrita</taxon>
        <taxon>Aculeata</taxon>
        <taxon>Vespoidea</taxon>
        <taxon>Vespidae</taxon>
        <taxon>Vespinae</taxon>
        <taxon>Vespula</taxon>
    </lineage>
</organism>
<evidence type="ECO:0000313" key="2">
    <source>
        <dbReference type="Proteomes" id="UP001607303"/>
    </source>
</evidence>
<keyword evidence="2" id="KW-1185">Reference proteome</keyword>
<evidence type="ECO:0000313" key="1">
    <source>
        <dbReference type="EMBL" id="KAL2745872.1"/>
    </source>
</evidence>
<name>A0ABD2CL88_VESMC</name>
<protein>
    <submittedName>
        <fullName evidence="1">Uncharacterized protein</fullName>
    </submittedName>
</protein>
<sequence>MNKSKNLRRLLPKGSISKVFDDVAVELTMALLQYFNGSPAEEQLYACMKSLARFTQISGQDVPQLIQMIGPEPNKFRGTSERVDKLIDQVNKKLR</sequence>
<gene>
    <name evidence="1" type="ORF">V1477_005790</name>
</gene>
<dbReference type="EMBL" id="JAYRBN010000039">
    <property type="protein sequence ID" value="KAL2745872.1"/>
    <property type="molecule type" value="Genomic_DNA"/>
</dbReference>